<evidence type="ECO:0000313" key="2">
    <source>
        <dbReference type="WBParaSite" id="SVE_0048300.1"/>
    </source>
</evidence>
<keyword evidence="1" id="KW-1185">Reference proteome</keyword>
<reference evidence="1" key="1">
    <citation type="submission" date="2014-07" db="EMBL/GenBank/DDBJ databases">
        <authorList>
            <person name="Martin A.A"/>
            <person name="De Silva N."/>
        </authorList>
    </citation>
    <scope>NUCLEOTIDE SEQUENCE</scope>
</reference>
<accession>A0A0K0EVD3</accession>
<reference evidence="2" key="2">
    <citation type="submission" date="2015-08" db="UniProtKB">
        <authorList>
            <consortium name="WormBaseParasite"/>
        </authorList>
    </citation>
    <scope>IDENTIFICATION</scope>
</reference>
<sequence length="101" mass="12208">MKSKILQDSYNISDKKYTINKCIDDRNLKFQNHQDIGKKYKKIYNVTRGISPHGKIMNIGENIIRVEVKNQNKYYGKRDHRILKLIVEFRNAFFNLKKWIF</sequence>
<evidence type="ECO:0000313" key="1">
    <source>
        <dbReference type="Proteomes" id="UP000035680"/>
    </source>
</evidence>
<name>A0A0K0EVD3_STRVS</name>
<proteinExistence type="predicted"/>
<dbReference type="Proteomes" id="UP000035680">
    <property type="component" value="Unassembled WGS sequence"/>
</dbReference>
<dbReference type="WBParaSite" id="SVE_0048300.1">
    <property type="protein sequence ID" value="SVE_0048300.1"/>
    <property type="gene ID" value="SVE_0048300"/>
</dbReference>
<protein>
    <submittedName>
        <fullName evidence="2">Transposase</fullName>
    </submittedName>
</protein>
<organism evidence="1 2">
    <name type="scientific">Strongyloides venezuelensis</name>
    <name type="common">Threadworm</name>
    <dbReference type="NCBI Taxonomy" id="75913"/>
    <lineage>
        <taxon>Eukaryota</taxon>
        <taxon>Metazoa</taxon>
        <taxon>Ecdysozoa</taxon>
        <taxon>Nematoda</taxon>
        <taxon>Chromadorea</taxon>
        <taxon>Rhabditida</taxon>
        <taxon>Tylenchina</taxon>
        <taxon>Panagrolaimomorpha</taxon>
        <taxon>Strongyloidoidea</taxon>
        <taxon>Strongyloididae</taxon>
        <taxon>Strongyloides</taxon>
    </lineage>
</organism>
<dbReference type="AlphaFoldDB" id="A0A0K0EVD3"/>